<reference evidence="1 2" key="1">
    <citation type="journal article" date="2011" name="PLoS Genet.">
        <title>Comparative genomic analysis of human fungal pathogens causing paracoccidioidomycosis.</title>
        <authorList>
            <person name="Desjardins C.A."/>
            <person name="Champion M.D."/>
            <person name="Holder J.W."/>
            <person name="Muszewska A."/>
            <person name="Goldberg J."/>
            <person name="Bailao A.M."/>
            <person name="Brigido M.M."/>
            <person name="Ferreira M.E."/>
            <person name="Garcia A.M."/>
            <person name="Grynberg M."/>
            <person name="Gujja S."/>
            <person name="Heiman D.I."/>
            <person name="Henn M.R."/>
            <person name="Kodira C.D."/>
            <person name="Leon-Narvaez H."/>
            <person name="Longo L.V."/>
            <person name="Ma L.J."/>
            <person name="Malavazi I."/>
            <person name="Matsuo A.L."/>
            <person name="Morais F.V."/>
            <person name="Pereira M."/>
            <person name="Rodriguez-Brito S."/>
            <person name="Sakthikumar S."/>
            <person name="Salem-Izacc S.M."/>
            <person name="Sykes S.M."/>
            <person name="Teixeira M.M."/>
            <person name="Vallejo M.C."/>
            <person name="Walter M.E."/>
            <person name="Yandava C."/>
            <person name="Young S."/>
            <person name="Zeng Q."/>
            <person name="Zucker J."/>
            <person name="Felipe M.S."/>
            <person name="Goldman G.H."/>
            <person name="Haas B.J."/>
            <person name="McEwen J.G."/>
            <person name="Nino-Vega G."/>
            <person name="Puccia R."/>
            <person name="San-Blas G."/>
            <person name="Soares C.M."/>
            <person name="Birren B.W."/>
            <person name="Cuomo C.A."/>
        </authorList>
    </citation>
    <scope>NUCLEOTIDE SEQUENCE [LARGE SCALE GENOMIC DNA]</scope>
    <source>
        <strain evidence="2">ATCC MYA-826 / Pb01</strain>
    </source>
</reference>
<dbReference type="AlphaFoldDB" id="C1GU03"/>
<dbReference type="RefSeq" id="XP_015701517.1">
    <property type="nucleotide sequence ID" value="XM_015844513.1"/>
</dbReference>
<dbReference type="VEuPathDB" id="FungiDB:PAAG_01998"/>
<dbReference type="HOGENOM" id="CLU_2441464_0_0_1"/>
<dbReference type="Proteomes" id="UP000002059">
    <property type="component" value="Partially assembled WGS sequence"/>
</dbReference>
<dbReference type="GeneID" id="9099253"/>
<proteinExistence type="predicted"/>
<dbReference type="KEGG" id="pbl:PAAG_01998"/>
<sequence length="90" mass="9539">MALAPRVVCSSSQSRFPVAAGSTARVSQGEFERFGLAAERESCSRSGDVLTTHKTDISPTLFSELNYSTVQINLSCLLITSLVAESLAAV</sequence>
<protein>
    <submittedName>
        <fullName evidence="1">Uncharacterized protein</fullName>
    </submittedName>
</protein>
<dbReference type="EMBL" id="KN293995">
    <property type="protein sequence ID" value="EEH39809.2"/>
    <property type="molecule type" value="Genomic_DNA"/>
</dbReference>
<evidence type="ECO:0000313" key="1">
    <source>
        <dbReference type="EMBL" id="EEH39809.2"/>
    </source>
</evidence>
<name>C1GU03_PARBA</name>
<gene>
    <name evidence="1" type="ORF">PAAG_01998</name>
</gene>
<accession>C1GU03</accession>
<keyword evidence="2" id="KW-1185">Reference proteome</keyword>
<evidence type="ECO:0000313" key="2">
    <source>
        <dbReference type="Proteomes" id="UP000002059"/>
    </source>
</evidence>
<organism evidence="1 2">
    <name type="scientific">Paracoccidioides lutzii (strain ATCC MYA-826 / Pb01)</name>
    <name type="common">Paracoccidioides brasiliensis</name>
    <dbReference type="NCBI Taxonomy" id="502779"/>
    <lineage>
        <taxon>Eukaryota</taxon>
        <taxon>Fungi</taxon>
        <taxon>Dikarya</taxon>
        <taxon>Ascomycota</taxon>
        <taxon>Pezizomycotina</taxon>
        <taxon>Eurotiomycetes</taxon>
        <taxon>Eurotiomycetidae</taxon>
        <taxon>Onygenales</taxon>
        <taxon>Ajellomycetaceae</taxon>
        <taxon>Paracoccidioides</taxon>
    </lineage>
</organism>